<evidence type="ECO:0000256" key="1">
    <source>
        <dbReference type="ARBA" id="ARBA00022737"/>
    </source>
</evidence>
<gene>
    <name evidence="5" type="ORF">g.51603</name>
</gene>
<dbReference type="AlphaFoldDB" id="A0A1B6LRU7"/>
<dbReference type="GO" id="GO:0005634">
    <property type="term" value="C:nucleus"/>
    <property type="evidence" value="ECO:0007669"/>
    <property type="project" value="TreeGrafter"/>
</dbReference>
<accession>A0A1B6LRU7</accession>
<dbReference type="InterPro" id="IPR044059">
    <property type="entry name" value="Csn1/TTC4_wheel"/>
</dbReference>
<dbReference type="SMART" id="SM00028">
    <property type="entry name" value="TPR"/>
    <property type="match status" value="3"/>
</dbReference>
<proteinExistence type="inferred from homology"/>
<organism evidence="5">
    <name type="scientific">Graphocephala atropunctata</name>
    <dbReference type="NCBI Taxonomy" id="36148"/>
    <lineage>
        <taxon>Eukaryota</taxon>
        <taxon>Metazoa</taxon>
        <taxon>Ecdysozoa</taxon>
        <taxon>Arthropoda</taxon>
        <taxon>Hexapoda</taxon>
        <taxon>Insecta</taxon>
        <taxon>Pterygota</taxon>
        <taxon>Neoptera</taxon>
        <taxon>Paraneoptera</taxon>
        <taxon>Hemiptera</taxon>
        <taxon>Auchenorrhyncha</taxon>
        <taxon>Membracoidea</taxon>
        <taxon>Cicadellidae</taxon>
        <taxon>Cicadellinae</taxon>
        <taxon>Cicadellini</taxon>
        <taxon>Graphocephala</taxon>
    </lineage>
</organism>
<dbReference type="GO" id="GO:0005829">
    <property type="term" value="C:cytosol"/>
    <property type="evidence" value="ECO:0007669"/>
    <property type="project" value="TreeGrafter"/>
</dbReference>
<comment type="similarity">
    <text evidence="3">Belongs to the TTC4 family.</text>
</comment>
<dbReference type="Pfam" id="PF18972">
    <property type="entry name" value="Wheel"/>
    <property type="match status" value="1"/>
</dbReference>
<reference evidence="5" key="1">
    <citation type="submission" date="2015-11" db="EMBL/GenBank/DDBJ databases">
        <title>De novo transcriptome assembly of four potential Pierce s Disease insect vectors from Arizona vineyards.</title>
        <authorList>
            <person name="Tassone E.E."/>
        </authorList>
    </citation>
    <scope>NUCLEOTIDE SEQUENCE</scope>
</reference>
<sequence length="382" mass="44478">MESQKSTPMTDEEREKLAAKLDKELDDFINGLEKRSYSEGWPEDRWQEEMEKHPFFMTKAPNPNDELSPLMEGIQQLKYDSTENTPEELAATYKEEGNFNFKCKKYRFAILSFTEGIKQKCSDDGLNAQLYNNRAAANFFLKNYRTSLADCQIALKLQPQYEKALVRAAQCCYHLSRFQSCLEYCDQIVEYNPSHPDIVKLRTDAVLKQKLAERDKRKEAILERKARMDEENLLKAMQERNVRVLGSDHRVSSLKQIEPTFPEAVQKPVHLVNGRLVWPVILLYPEFQTSDFVREFHEDTKFADQLAEMFCEPPEWDADRKYTLANIHVYFEDPDGCAHMVNIDNTLGQIISDKRYRVDGGTPSFIVLAKGTKAEERFLKLR</sequence>
<dbReference type="GO" id="GO:0030544">
    <property type="term" value="F:Hsp70 protein binding"/>
    <property type="evidence" value="ECO:0007669"/>
    <property type="project" value="TreeGrafter"/>
</dbReference>
<dbReference type="InterPro" id="IPR019734">
    <property type="entry name" value="TPR_rpt"/>
</dbReference>
<keyword evidence="1" id="KW-0677">Repeat</keyword>
<evidence type="ECO:0000256" key="3">
    <source>
        <dbReference type="ARBA" id="ARBA00023602"/>
    </source>
</evidence>
<dbReference type="CDD" id="cd21380">
    <property type="entry name" value="CTWD_Cns1"/>
    <property type="match status" value="1"/>
</dbReference>
<protein>
    <recommendedName>
        <fullName evidence="4">Cns1/TTC4 wheel domain-containing protein</fullName>
    </recommendedName>
</protein>
<evidence type="ECO:0000313" key="5">
    <source>
        <dbReference type="EMBL" id="JAT26412.1"/>
    </source>
</evidence>
<keyword evidence="2" id="KW-0802">TPR repeat</keyword>
<dbReference type="EMBL" id="GEBQ01013565">
    <property type="protein sequence ID" value="JAT26412.1"/>
    <property type="molecule type" value="Transcribed_RNA"/>
</dbReference>
<name>A0A1B6LRU7_9HEMI</name>
<dbReference type="SUPFAM" id="SSF48452">
    <property type="entry name" value="TPR-like"/>
    <property type="match status" value="1"/>
</dbReference>
<dbReference type="PANTHER" id="PTHR46035:SF1">
    <property type="entry name" value="TETRATRICOPEPTIDE REPEAT PROTEIN 4"/>
    <property type="match status" value="1"/>
</dbReference>
<feature type="domain" description="Cns1/TTC4 wheel" evidence="4">
    <location>
        <begin position="273"/>
        <end position="374"/>
    </location>
</feature>
<evidence type="ECO:0000256" key="2">
    <source>
        <dbReference type="ARBA" id="ARBA00022803"/>
    </source>
</evidence>
<evidence type="ECO:0000259" key="4">
    <source>
        <dbReference type="Pfam" id="PF18972"/>
    </source>
</evidence>
<dbReference type="PANTHER" id="PTHR46035">
    <property type="entry name" value="TETRATRICOPEPTIDE REPEAT PROTEIN 4"/>
    <property type="match status" value="1"/>
</dbReference>
<dbReference type="GO" id="GO:0006457">
    <property type="term" value="P:protein folding"/>
    <property type="evidence" value="ECO:0007669"/>
    <property type="project" value="TreeGrafter"/>
</dbReference>
<dbReference type="Gene3D" id="1.25.40.10">
    <property type="entry name" value="Tetratricopeptide repeat domain"/>
    <property type="match status" value="1"/>
</dbReference>
<dbReference type="InterPro" id="IPR011990">
    <property type="entry name" value="TPR-like_helical_dom_sf"/>
</dbReference>
<dbReference type="GO" id="GO:0051879">
    <property type="term" value="F:Hsp90 protein binding"/>
    <property type="evidence" value="ECO:0007669"/>
    <property type="project" value="InterPro"/>
</dbReference>